<dbReference type="InterPro" id="IPR036388">
    <property type="entry name" value="WH-like_DNA-bd_sf"/>
</dbReference>
<organism evidence="4 5">
    <name type="scientific">Nakamurella multipartita (strain ATCC 700099 / DSM 44233 / CIP 104796 / JCM 9543 / NBRC 105858 / Y-104)</name>
    <name type="common">Microsphaera multipartita</name>
    <dbReference type="NCBI Taxonomy" id="479431"/>
    <lineage>
        <taxon>Bacteria</taxon>
        <taxon>Bacillati</taxon>
        <taxon>Actinomycetota</taxon>
        <taxon>Actinomycetes</taxon>
        <taxon>Nakamurellales</taxon>
        <taxon>Nakamurellaceae</taxon>
        <taxon>Nakamurella</taxon>
    </lineage>
</organism>
<dbReference type="eggNOG" id="COG2378">
    <property type="taxonomic scope" value="Bacteria"/>
</dbReference>
<dbReference type="Pfam" id="PF25583">
    <property type="entry name" value="WCX"/>
    <property type="match status" value="1"/>
</dbReference>
<dbReference type="Pfam" id="PF13280">
    <property type="entry name" value="WYL"/>
    <property type="match status" value="1"/>
</dbReference>
<dbReference type="HOGENOM" id="CLU_041141_1_1_11"/>
<evidence type="ECO:0000256" key="2">
    <source>
        <dbReference type="ARBA" id="ARBA00023163"/>
    </source>
</evidence>
<dbReference type="Gene3D" id="1.10.10.10">
    <property type="entry name" value="Winged helix-like DNA-binding domain superfamily/Winged helix DNA-binding domain"/>
    <property type="match status" value="1"/>
</dbReference>
<dbReference type="PANTHER" id="PTHR34580:SF3">
    <property type="entry name" value="PROTEIN PAFB"/>
    <property type="match status" value="1"/>
</dbReference>
<protein>
    <submittedName>
        <fullName evidence="4">Helix-turn-helix type 11 domain protein</fullName>
    </submittedName>
</protein>
<evidence type="ECO:0000313" key="5">
    <source>
        <dbReference type="Proteomes" id="UP000002218"/>
    </source>
</evidence>
<dbReference type="AlphaFoldDB" id="C8XGJ6"/>
<gene>
    <name evidence="4" type="ordered locus">Namu_1789</name>
</gene>
<dbReference type="InterPro" id="IPR057727">
    <property type="entry name" value="WCX_dom"/>
</dbReference>
<dbReference type="Proteomes" id="UP000002218">
    <property type="component" value="Chromosome"/>
</dbReference>
<proteinExistence type="predicted"/>
<sequence>MTPVARTLEVLELLQSAGVRTATELAERFDVDERTIRRTVDRLRDLGIPIEARPGRYGGYRIAAGWRMPPLMLDENETVAVLAGLLAVPGSGTVPTGHTATATATAIAKIRRSLPARLAARADALLAAAVVGSPDAAPATDPEILLTAADAVRMRRPLTLDYRSGEDVLTRRTLQPHDLVAHRGRWYLVGLDSSSRQRRTFRLDRVRALRPLSGTFPAPAEHRPLEDLLAGFARADYRYRIDLRVRAGYQHIRDRLPAGLAIIEPLGDGADSEIRWWRVTIHAQRLDWLPPKLLALECPVVIDEPAELRDVVRAAASSLAAMAGCDQERPTPS</sequence>
<dbReference type="InParanoid" id="C8XGJ6"/>
<dbReference type="InterPro" id="IPR051534">
    <property type="entry name" value="CBASS_pafABC_assoc_protein"/>
</dbReference>
<dbReference type="GO" id="GO:0003700">
    <property type="term" value="F:DNA-binding transcription factor activity"/>
    <property type="evidence" value="ECO:0007669"/>
    <property type="project" value="InterPro"/>
</dbReference>
<dbReference type="InterPro" id="IPR036390">
    <property type="entry name" value="WH_DNA-bd_sf"/>
</dbReference>
<reference evidence="5" key="1">
    <citation type="submission" date="2009-09" db="EMBL/GenBank/DDBJ databases">
        <title>The complete genome of Nakamurella multipartita DSM 44233.</title>
        <authorList>
            <consortium name="US DOE Joint Genome Institute (JGI-PGF)"/>
            <person name="Lucas S."/>
            <person name="Copeland A."/>
            <person name="Lapidus A."/>
            <person name="Glavina del Rio T."/>
            <person name="Dalin E."/>
            <person name="Tice H."/>
            <person name="Bruce D."/>
            <person name="Goodwin L."/>
            <person name="Pitluck S."/>
            <person name="Kyrpides N."/>
            <person name="Mavromatis K."/>
            <person name="Ivanova N."/>
            <person name="Ovchinnikova G."/>
            <person name="Sims D."/>
            <person name="Meincke L."/>
            <person name="Brettin T."/>
            <person name="Detter J.C."/>
            <person name="Han C."/>
            <person name="Larimer F."/>
            <person name="Land M."/>
            <person name="Hauser L."/>
            <person name="Markowitz V."/>
            <person name="Cheng J.-F."/>
            <person name="Hugenholtz P."/>
            <person name="Woyke T."/>
            <person name="Wu D."/>
            <person name="Klenk H.-P."/>
            <person name="Eisen J.A."/>
        </authorList>
    </citation>
    <scope>NUCLEOTIDE SEQUENCE [LARGE SCALE GENOMIC DNA]</scope>
    <source>
        <strain evidence="5">ATCC 700099 / DSM 44233 / CIP 104796 / JCM 9543 / NBRC 105858 / Y-104</strain>
    </source>
</reference>
<dbReference type="InterPro" id="IPR011991">
    <property type="entry name" value="ArsR-like_HTH"/>
</dbReference>
<dbReference type="KEGG" id="nml:Namu_1789"/>
<dbReference type="PROSITE" id="PS51000">
    <property type="entry name" value="HTH_DEOR_2"/>
    <property type="match status" value="1"/>
</dbReference>
<keyword evidence="1" id="KW-0805">Transcription regulation</keyword>
<feature type="domain" description="HTH deoR-type" evidence="3">
    <location>
        <begin position="3"/>
        <end position="62"/>
    </location>
</feature>
<evidence type="ECO:0000313" key="4">
    <source>
        <dbReference type="EMBL" id="ACV78179.1"/>
    </source>
</evidence>
<accession>C8XGJ6</accession>
<dbReference type="PIRSF" id="PIRSF016838">
    <property type="entry name" value="PafC"/>
    <property type="match status" value="1"/>
</dbReference>
<dbReference type="EMBL" id="CP001737">
    <property type="protein sequence ID" value="ACV78179.1"/>
    <property type="molecule type" value="Genomic_DNA"/>
</dbReference>
<dbReference type="PANTHER" id="PTHR34580">
    <property type="match status" value="1"/>
</dbReference>
<dbReference type="CDD" id="cd00090">
    <property type="entry name" value="HTH_ARSR"/>
    <property type="match status" value="1"/>
</dbReference>
<dbReference type="InterPro" id="IPR026881">
    <property type="entry name" value="WYL_dom"/>
</dbReference>
<dbReference type="InterPro" id="IPR001034">
    <property type="entry name" value="DeoR_HTH"/>
</dbReference>
<dbReference type="Pfam" id="PF08279">
    <property type="entry name" value="HTH_11"/>
    <property type="match status" value="1"/>
</dbReference>
<dbReference type="InterPro" id="IPR028349">
    <property type="entry name" value="PafC-like"/>
</dbReference>
<dbReference type="InterPro" id="IPR013196">
    <property type="entry name" value="HTH_11"/>
</dbReference>
<evidence type="ECO:0000259" key="3">
    <source>
        <dbReference type="PROSITE" id="PS51000"/>
    </source>
</evidence>
<evidence type="ECO:0000256" key="1">
    <source>
        <dbReference type="ARBA" id="ARBA00023015"/>
    </source>
</evidence>
<dbReference type="PROSITE" id="PS52050">
    <property type="entry name" value="WYL"/>
    <property type="match status" value="1"/>
</dbReference>
<keyword evidence="5" id="KW-1185">Reference proteome</keyword>
<name>C8XGJ6_NAKMY</name>
<reference evidence="4 5" key="2">
    <citation type="journal article" date="2010" name="Stand. Genomic Sci.">
        <title>Complete genome sequence of Nakamurella multipartita type strain (Y-104).</title>
        <authorList>
            <person name="Tice H."/>
            <person name="Mayilraj S."/>
            <person name="Sims D."/>
            <person name="Lapidus A."/>
            <person name="Nolan M."/>
            <person name="Lucas S."/>
            <person name="Glavina Del Rio T."/>
            <person name="Copeland A."/>
            <person name="Cheng J.F."/>
            <person name="Meincke L."/>
            <person name="Bruce D."/>
            <person name="Goodwin L."/>
            <person name="Pitluck S."/>
            <person name="Ivanova N."/>
            <person name="Mavromatis K."/>
            <person name="Ovchinnikova G."/>
            <person name="Pati A."/>
            <person name="Chen A."/>
            <person name="Palaniappan K."/>
            <person name="Land M."/>
            <person name="Hauser L."/>
            <person name="Chang Y.J."/>
            <person name="Jeffries C.D."/>
            <person name="Detter J.C."/>
            <person name="Brettin T."/>
            <person name="Rohde M."/>
            <person name="Goker M."/>
            <person name="Bristow J."/>
            <person name="Eisen J.A."/>
            <person name="Markowitz V."/>
            <person name="Hugenholtz P."/>
            <person name="Kyrpides N.C."/>
            <person name="Klenk H.P."/>
            <person name="Chen F."/>
        </authorList>
    </citation>
    <scope>NUCLEOTIDE SEQUENCE [LARGE SCALE GENOMIC DNA]</scope>
    <source>
        <strain evidence="5">ATCC 700099 / DSM 44233 / CIP 104796 / JCM 9543 / NBRC 105858 / Y-104</strain>
    </source>
</reference>
<dbReference type="STRING" id="479431.Namu_1789"/>
<keyword evidence="2" id="KW-0804">Transcription</keyword>
<dbReference type="SUPFAM" id="SSF46785">
    <property type="entry name" value="Winged helix' DNA-binding domain"/>
    <property type="match status" value="1"/>
</dbReference>